<evidence type="ECO:0000313" key="1">
    <source>
        <dbReference type="EMBL" id="NUB01868.1"/>
    </source>
</evidence>
<comment type="caution">
    <text evidence="1">The sequence shown here is derived from an EMBL/GenBank/DDBJ whole genome shotgun (WGS) entry which is preliminary data.</text>
</comment>
<evidence type="ECO:0000313" key="2">
    <source>
        <dbReference type="Proteomes" id="UP000605086"/>
    </source>
</evidence>
<accession>A0ABX2KJA6</accession>
<gene>
    <name evidence="1" type="ORF">GBZ48_21685</name>
</gene>
<organism evidence="1 2">
    <name type="scientific">Azospirillum melinis</name>
    <dbReference type="NCBI Taxonomy" id="328839"/>
    <lineage>
        <taxon>Bacteria</taxon>
        <taxon>Pseudomonadati</taxon>
        <taxon>Pseudomonadota</taxon>
        <taxon>Alphaproteobacteria</taxon>
        <taxon>Rhodospirillales</taxon>
        <taxon>Azospirillaceae</taxon>
        <taxon>Azospirillum</taxon>
    </lineage>
</organism>
<keyword evidence="2" id="KW-1185">Reference proteome</keyword>
<proteinExistence type="predicted"/>
<dbReference type="EMBL" id="WHOS01000031">
    <property type="protein sequence ID" value="NUB01868.1"/>
    <property type="molecule type" value="Genomic_DNA"/>
</dbReference>
<reference evidence="1 2" key="1">
    <citation type="submission" date="2019-10" db="EMBL/GenBank/DDBJ databases">
        <title>Genome sequence of Azospirillum melinis.</title>
        <authorList>
            <person name="Ambrosini A."/>
            <person name="Sant'Anna F.H."/>
            <person name="Cassan F.D."/>
            <person name="Souza E.M."/>
            <person name="Passaglia L.M.P."/>
        </authorList>
    </citation>
    <scope>NUCLEOTIDE SEQUENCE [LARGE SCALE GENOMIC DNA]</scope>
    <source>
        <strain evidence="1 2">TMCY0552</strain>
    </source>
</reference>
<name>A0ABX2KJA6_9PROT</name>
<sequence>MIVFPVALVRDDGSFAVYATETAFVGPGGIQHPAEAWRHWSAEDWASLCPGWTPLPLIDEKPVEEGKRAEALPMDQWTVDADSVRVAYRLIALPPAEIEAAKPPVPQAVTNFQARAVLLAAGLFDRVNDALLALPANATARQAWEYANELTRTGTLVNSMAETLGFTAAQLDDLFRQAATIEA</sequence>
<dbReference type="Proteomes" id="UP000605086">
    <property type="component" value="Unassembled WGS sequence"/>
</dbReference>
<protein>
    <submittedName>
        <fullName evidence="1">Uncharacterized protein</fullName>
    </submittedName>
</protein>
<dbReference type="RefSeq" id="WP_174472904.1">
    <property type="nucleotide sequence ID" value="NZ_JAGINN010000020.1"/>
</dbReference>